<comment type="catalytic activity">
    <reaction evidence="7">
        <text>RNA(n) + a ribonucleoside 5'-triphosphate = RNA(n+1) + diphosphate</text>
        <dbReference type="Rhea" id="RHEA:21248"/>
        <dbReference type="Rhea" id="RHEA-COMP:14527"/>
        <dbReference type="Rhea" id="RHEA-COMP:17342"/>
        <dbReference type="ChEBI" id="CHEBI:33019"/>
        <dbReference type="ChEBI" id="CHEBI:61557"/>
        <dbReference type="ChEBI" id="CHEBI:140395"/>
        <dbReference type="EC" id="2.7.7.6"/>
    </reaction>
</comment>
<evidence type="ECO:0000256" key="7">
    <source>
        <dbReference type="ARBA" id="ARBA00048552"/>
    </source>
</evidence>
<keyword evidence="4" id="KW-0808">Transferase</keyword>
<keyword evidence="5" id="KW-0548">Nucleotidyltransferase</keyword>
<keyword evidence="10" id="KW-1185">Reference proteome</keyword>
<evidence type="ECO:0000256" key="8">
    <source>
        <dbReference type="SAM" id="MobiDB-lite"/>
    </source>
</evidence>
<dbReference type="EC" id="2.7.7.6" evidence="2"/>
<dbReference type="GO" id="GO:0000428">
    <property type="term" value="C:DNA-directed RNA polymerase complex"/>
    <property type="evidence" value="ECO:0007669"/>
    <property type="project" value="UniProtKB-KW"/>
</dbReference>
<accession>A0A873WV96</accession>
<evidence type="ECO:0000256" key="6">
    <source>
        <dbReference type="ARBA" id="ARBA00023163"/>
    </source>
</evidence>
<dbReference type="EMBL" id="MT701590">
    <property type="protein sequence ID" value="QPB09394.1"/>
    <property type="molecule type" value="Genomic_DNA"/>
</dbReference>
<evidence type="ECO:0000256" key="4">
    <source>
        <dbReference type="ARBA" id="ARBA00022679"/>
    </source>
</evidence>
<protein>
    <recommendedName>
        <fullName evidence="2">DNA-directed RNA polymerase</fullName>
        <ecNumber evidence="2">2.7.7.6</ecNumber>
    </recommendedName>
</protein>
<keyword evidence="6" id="KW-0804">Transcription</keyword>
<dbReference type="GO" id="GO:0003677">
    <property type="term" value="F:DNA binding"/>
    <property type="evidence" value="ECO:0007669"/>
    <property type="project" value="InterPro"/>
</dbReference>
<dbReference type="GO" id="GO:0003899">
    <property type="term" value="F:DNA-directed RNA polymerase activity"/>
    <property type="evidence" value="ECO:0007669"/>
    <property type="project" value="UniProtKB-EC"/>
</dbReference>
<evidence type="ECO:0000256" key="1">
    <source>
        <dbReference type="ARBA" id="ARBA00006835"/>
    </source>
</evidence>
<dbReference type="Gene3D" id="2.40.270.10">
    <property type="entry name" value="DNA-directed RNA polymerase, subunit 2, domain 6"/>
    <property type="match status" value="1"/>
</dbReference>
<reference evidence="9 10" key="1">
    <citation type="submission" date="2020-07" db="EMBL/GenBank/DDBJ databases">
        <title>Complete genome sequence of Klebsiella pneumoniae phage Miami.</title>
        <authorList>
            <person name="Mora D.A."/>
            <person name="Lessor L."/>
            <person name="Gill J."/>
            <person name="Liu M."/>
        </authorList>
    </citation>
    <scope>NUCLEOTIDE SEQUENCE [LARGE SCALE GENOMIC DNA]</scope>
</reference>
<feature type="region of interest" description="Disordered" evidence="8">
    <location>
        <begin position="611"/>
        <end position="631"/>
    </location>
</feature>
<dbReference type="SUPFAM" id="SSF64484">
    <property type="entry name" value="beta and beta-prime subunits of DNA dependent RNA-polymerase"/>
    <property type="match status" value="1"/>
</dbReference>
<evidence type="ECO:0000256" key="2">
    <source>
        <dbReference type="ARBA" id="ARBA00012418"/>
    </source>
</evidence>
<sequence length="703" mass="80833">MVEKFVYKKPTNQLKPELMSININLNSFPWSVSSSRQYMLGGNVAKAVSVQGASTRRNPTGFEPEYAKYARKVVAPSNMTVERTFYQRSLQPGSNLADDWAEIHVIFFNEEHQLYDLLTIPRFNTQNTYVGFEYKLNKDNLRKLSTESPTFKKGDVFAYSPNISDTGEWMFGTEAMVCGMTAPYTEEDGIAITESFARKLTSIFQHSRKFSWNEAEYVPLNLYGTLDSPRPFPENGESIRSDGIVMGFRRRDTSSALVGLTKKALMRPDQTYDILFYAPKDCVVKNISVKSDRYKNVSNNKRQEKITQPHTQLLERYEQRSNQMAFEVQEWYYRMDAKFKDSDLPFTHALQEFISKQLGDVTKNFATGKYNQVKRTHRNKALLDWNVEITLKERVTARKRFKITDTQGAKGVIVHIIPDANAPRYADGRRSEVIINNTPAFRRQIFSALIEAGVNLIGLEIENRIRVLVAQNGGYKKAYQELIKFYRSTAPEFADIVDAALPTEEEQFDHVDFVLSDKICVQRRSDTQLYGADILRLMRETYPDIKPQKAIYVNELGQEITTMFPVSISSMYYILLDKFGNDMSCQSFPKRNVYGLPSKLNHGDRYRDWHRAQPGRNMGEAESRQKNTQMGGEEVVRQLAAANSPYVCIMMTKRIIRANNPFRIKTIIKPEEYAMSRSLGMTMNLLNDAGYTLRKEKDSDLTS</sequence>
<name>A0A873WV96_9CAUD</name>
<dbReference type="InterPro" id="IPR037033">
    <property type="entry name" value="DNA-dir_RNAP_su2_hyb_sf"/>
</dbReference>
<keyword evidence="3 9" id="KW-0240">DNA-directed RNA polymerase</keyword>
<evidence type="ECO:0000313" key="9">
    <source>
        <dbReference type="EMBL" id="QPB09394.1"/>
    </source>
</evidence>
<proteinExistence type="inferred from homology"/>
<dbReference type="GO" id="GO:0006351">
    <property type="term" value="P:DNA-templated transcription"/>
    <property type="evidence" value="ECO:0007669"/>
    <property type="project" value="InterPro"/>
</dbReference>
<evidence type="ECO:0000313" key="10">
    <source>
        <dbReference type="Proteomes" id="UP000662782"/>
    </source>
</evidence>
<gene>
    <name evidence="9" type="ORF">CPT_Miami_299</name>
</gene>
<dbReference type="Proteomes" id="UP000662782">
    <property type="component" value="Segment"/>
</dbReference>
<organism evidence="9 10">
    <name type="scientific">Klebsiella phage Miami</name>
    <dbReference type="NCBI Taxonomy" id="2767581"/>
    <lineage>
        <taxon>Viruses</taxon>
        <taxon>Duplodnaviria</taxon>
        <taxon>Heunggongvirae</taxon>
        <taxon>Uroviricota</taxon>
        <taxon>Caudoviricetes</taxon>
        <taxon>Chimalliviridae</taxon>
        <taxon>Miamivirus</taxon>
        <taxon>Miamivirus miami</taxon>
    </lineage>
</organism>
<evidence type="ECO:0000256" key="5">
    <source>
        <dbReference type="ARBA" id="ARBA00022695"/>
    </source>
</evidence>
<comment type="similarity">
    <text evidence="1">Belongs to the RNA polymerase beta chain family.</text>
</comment>
<evidence type="ECO:0000256" key="3">
    <source>
        <dbReference type="ARBA" id="ARBA00022478"/>
    </source>
</evidence>